<name>A0ABY8H310_9MICC</name>
<sequence>MTNSATDASTEIPLEALISEWLTFPDIAERLDVVVTKVHNMVKDRRLIAVKVTDRQIRSVPAELLTETGLVESLQGTVMVLEDAGFDDEATLRWLFTEDPSLPGRPIDALKDGRKTEIRRRAQAMAW</sequence>
<feature type="domain" description="DNA-binding protein Rv2175c wHTH" evidence="2">
    <location>
        <begin position="20"/>
        <end position="65"/>
    </location>
</feature>
<dbReference type="Pfam" id="PF21531">
    <property type="entry name" value="Rv2175c_wHTH"/>
    <property type="match status" value="1"/>
</dbReference>
<dbReference type="Pfam" id="PF18367">
    <property type="entry name" value="Rv2175c_C"/>
    <property type="match status" value="1"/>
</dbReference>
<organism evidence="3 4">
    <name type="scientific">Citricoccus muralis</name>
    <dbReference type="NCBI Taxonomy" id="169134"/>
    <lineage>
        <taxon>Bacteria</taxon>
        <taxon>Bacillati</taxon>
        <taxon>Actinomycetota</taxon>
        <taxon>Actinomycetes</taxon>
        <taxon>Micrococcales</taxon>
        <taxon>Micrococcaceae</taxon>
        <taxon>Citricoccus</taxon>
    </lineage>
</organism>
<dbReference type="InterPro" id="IPR048576">
    <property type="entry name" value="Rv2175c_wHTH"/>
</dbReference>
<dbReference type="GO" id="GO:0003677">
    <property type="term" value="F:DNA binding"/>
    <property type="evidence" value="ECO:0007669"/>
    <property type="project" value="UniProtKB-KW"/>
</dbReference>
<proteinExistence type="predicted"/>
<gene>
    <name evidence="3" type="ORF">P8192_08830</name>
</gene>
<reference evidence="3 4" key="1">
    <citation type="submission" date="2023-04" db="EMBL/GenBank/DDBJ databases">
        <title>Funneling lignin-derived compounds into biodiesel using alkali-halophilic Citricoccus sp. P2.</title>
        <authorList>
            <person name="Luo C.-B."/>
        </authorList>
    </citation>
    <scope>NUCLEOTIDE SEQUENCE [LARGE SCALE GENOMIC DNA]</scope>
    <source>
        <strain evidence="3 4">P2</strain>
    </source>
</reference>
<keyword evidence="4" id="KW-1185">Reference proteome</keyword>
<feature type="domain" description="Rv2175c C-terminal" evidence="1">
    <location>
        <begin position="71"/>
        <end position="126"/>
    </location>
</feature>
<dbReference type="InterPro" id="IPR041098">
    <property type="entry name" value="Rv2175c_C"/>
</dbReference>
<evidence type="ECO:0000259" key="1">
    <source>
        <dbReference type="Pfam" id="PF18367"/>
    </source>
</evidence>
<protein>
    <submittedName>
        <fullName evidence="3">Rv2175c family DNA-binding protein</fullName>
    </submittedName>
</protein>
<accession>A0ABY8H310</accession>
<evidence type="ECO:0000313" key="4">
    <source>
        <dbReference type="Proteomes" id="UP001219037"/>
    </source>
</evidence>
<evidence type="ECO:0000259" key="2">
    <source>
        <dbReference type="Pfam" id="PF21531"/>
    </source>
</evidence>
<keyword evidence="3" id="KW-0238">DNA-binding</keyword>
<dbReference type="EMBL" id="CP121252">
    <property type="protein sequence ID" value="WFP15516.1"/>
    <property type="molecule type" value="Genomic_DNA"/>
</dbReference>
<dbReference type="RefSeq" id="WP_278156327.1">
    <property type="nucleotide sequence ID" value="NZ_CP121252.1"/>
</dbReference>
<dbReference type="Proteomes" id="UP001219037">
    <property type="component" value="Chromosome"/>
</dbReference>
<evidence type="ECO:0000313" key="3">
    <source>
        <dbReference type="EMBL" id="WFP15516.1"/>
    </source>
</evidence>